<dbReference type="InterPro" id="IPR052943">
    <property type="entry name" value="TMTC_O-mannosyl-trnsfr"/>
</dbReference>
<feature type="signal peptide" evidence="2">
    <location>
        <begin position="1"/>
        <end position="22"/>
    </location>
</feature>
<dbReference type="PROSITE" id="PS50005">
    <property type="entry name" value="TPR"/>
    <property type="match status" value="1"/>
</dbReference>
<accession>A0ABW0KKC6</accession>
<reference evidence="4" key="1">
    <citation type="journal article" date="2019" name="Int. J. Syst. Evol. Microbiol.">
        <title>The Global Catalogue of Microorganisms (GCM) 10K type strain sequencing project: providing services to taxonomists for standard genome sequencing and annotation.</title>
        <authorList>
            <consortium name="The Broad Institute Genomics Platform"/>
            <consortium name="The Broad Institute Genome Sequencing Center for Infectious Disease"/>
            <person name="Wu L."/>
            <person name="Ma J."/>
        </authorList>
    </citation>
    <scope>NUCLEOTIDE SEQUENCE [LARGE SCALE GENOMIC DNA]</scope>
    <source>
        <strain evidence="4">CGMCC 4.1469</strain>
    </source>
</reference>
<dbReference type="PANTHER" id="PTHR44809:SF1">
    <property type="entry name" value="PROTEIN O-MANNOSYL-TRANSFERASE TMTC1"/>
    <property type="match status" value="1"/>
</dbReference>
<dbReference type="InterPro" id="IPR011990">
    <property type="entry name" value="TPR-like_helical_dom_sf"/>
</dbReference>
<feature type="repeat" description="TPR" evidence="1">
    <location>
        <begin position="759"/>
        <end position="792"/>
    </location>
</feature>
<gene>
    <name evidence="3" type="ORF">ACFQDI_01535</name>
</gene>
<name>A0ABW0KKC6_9BACT</name>
<organism evidence="3 4">
    <name type="scientific">Prosthecobacter fluviatilis</name>
    <dbReference type="NCBI Taxonomy" id="445931"/>
    <lineage>
        <taxon>Bacteria</taxon>
        <taxon>Pseudomonadati</taxon>
        <taxon>Verrucomicrobiota</taxon>
        <taxon>Verrucomicrobiia</taxon>
        <taxon>Verrucomicrobiales</taxon>
        <taxon>Verrucomicrobiaceae</taxon>
        <taxon>Prosthecobacter</taxon>
    </lineage>
</organism>
<dbReference type="EMBL" id="JBHSMQ010000001">
    <property type="protein sequence ID" value="MFC5453522.1"/>
    <property type="molecule type" value="Genomic_DNA"/>
</dbReference>
<dbReference type="SMART" id="SM00028">
    <property type="entry name" value="TPR"/>
    <property type="match status" value="6"/>
</dbReference>
<evidence type="ECO:0000256" key="1">
    <source>
        <dbReference type="PROSITE-ProRule" id="PRU00339"/>
    </source>
</evidence>
<evidence type="ECO:0000313" key="3">
    <source>
        <dbReference type="EMBL" id="MFC5453522.1"/>
    </source>
</evidence>
<proteinExistence type="predicted"/>
<evidence type="ECO:0008006" key="5">
    <source>
        <dbReference type="Google" id="ProtNLM"/>
    </source>
</evidence>
<dbReference type="Proteomes" id="UP001596052">
    <property type="component" value="Unassembled WGS sequence"/>
</dbReference>
<keyword evidence="2" id="KW-0732">Signal</keyword>
<dbReference type="RefSeq" id="WP_377162679.1">
    <property type="nucleotide sequence ID" value="NZ_JBHSMQ010000001.1"/>
</dbReference>
<evidence type="ECO:0000256" key="2">
    <source>
        <dbReference type="SAM" id="SignalP"/>
    </source>
</evidence>
<dbReference type="Gene3D" id="1.25.40.10">
    <property type="entry name" value="Tetratricopeptide repeat domain"/>
    <property type="match status" value="4"/>
</dbReference>
<sequence>MKKFILFLALGLVCFGQTPQQAAEVGKYHQMLLRHPRAGLVFDRFYSAWMETGTPDSLAEFLSAKTATAADLLVLAIFHEQRGNEAEALKAYTSALDREGTNPLAWLQRAKLEARMMSFSAALKSLAEAEKAGADAELARELGQLRGRWLLRTGKPDAALQAWQDLLKAHADDEDLTEEVIELQLDEGLFAEAEAQMLALIAKTKDPYARAVRQLRLSEIQLRASRKDAALALLTATLAGTGQGTWIEGEVLAQIEAMFRRDENLSGLVKELEKLQAAHPQRTALDQQRARLLAELGEKDKALAIYAALLQKTPGQRALRETYLDLLARFEQHKEAILQTNILLEQSPDDRELLIRLATLQERAKDRAAVSATLEKFLAAKDTSEFDHLRVARLYESWERNEDATQAYARMVAAFPESSSAREAQAHYLHRIGKRDEALAIWRDLAKKGTLAQLMAVGQALMARLEPQVALEVLQARQPEFPGDERLLGLLINAALGSKKASDAIPWAVARVRATANVAFMDDALRQAVACLKADEPRLDETLAALKRNAPSIQERILLATLLEEKKDSLGAENTLRQIPPEHALAAQTRLLSLMESRQDWLRALQEAEKLIAMPQGKNSTNAQRLVELAERAGKLDQALKWVSEWKSLSPGSPSPWLREARLLQLGGKGREALNMLQTAAHKFEDDESVAEALASGYIQQGQMGDAERIYFSLFEKEEKTEDKLRWVAPLARLASDRGQSKALTDKFIERQRTNSADAAPWLALAEIYRVTGSTTEQERSLREAMRLRPDDVNLAIQIARMDLDLGQWKRALEGLQRVAARSKGGRVQQMIASIEIEYGDANTGYRMLYELAGGAEISADDAITLAKSMTAQQDWRRVISFLEPLLQRFPEDYRLAYLQAVAFEEADRADAAMSIFIRLMGHSLELPSVKALVTPSVVRPGYLEELEKRTPRGYVDLLRLTDGRSYQAYNYRPSSIRFSGQSPSKAVMLPSSLDMLHPMCVAHAVTLMKGESAQKKEAWIAEAKNARVPGAPYLDLLEVDRYNRLIISPPELESHADDDVLLAFSISNSENVTFNVASRAFERFKSKYPELMVQAARHAVMADSKAGAPLLGEALEALEKMPPEMLRKTNVPTYYLGTLIGGGQRMREDSYAPGLPEPLCRRILSLLLRQLDATGPDAAATAYLSGVPSVANACRSLKAWKEFVALMEREVKIWTEHEPSRQSWARFPSSVSRSSQSSNGGLLAPLSFPAGSVVPGTLSLYFGRKDIYNPRNDDKLEPEEEQYAGVKPFLDSIQSASLRILLAYKMGDRERVEREITQLLDSPAPTVDDLLLAASWYSISFKHERVAELLVRASGMSISPAIRPAYDAALAQVALKLKPQAGSPLLEPAQMALRRLRSARVTSEQKDELVAAMKTLQMPDEAEQWARMAVVVPSVPQRSASYAGSSNSIDTKKLQTLLGGKDEEAIVKEAVTQLRHALAYAGNGNQSYAASRAKEIMRLVGRPGLSEKIQAAFDLGESATVAKRFELAQFFELVGQKPQAITVLEKVVEMNPKHFEARLRLCALIAATDAPSAVKMMQDVPPSAYRQNNIGSQIAELLRRDDQMPFEARMSIFTALAGMLDSSPPAADAKGLEWMIDLPYMIANQTYRESPMLAYLYLRPALVQRDGVDFHLPPTAPAAQKRREVHDHLCKAMMKHPVLAEEGFRRFAALAIQDGNKLNELADAARQILEAAKAASRSQLGGAKRRFYSSQEVTSLWSPSPAEFLIWKAWKENQMEVIAQEILPLAASALDSSQQRILRAQLAVWSCSPEAFVNNARTYLAAMSGRSTSSYAADQNLVWLMDRWQERGIGGAPLDELLATSMKQNNGFGEGYAVTHYIAVRQQMRPESGMTPFLTRLVSATLGADSSAWSKAMNSMVSVYYGGGGGSISNPPAYSMLRVISNAIRRPATFGTGLQMASLVGIADNPTWSRNSASSMVAVLKSPDHAFSALGALGWLDSAEQMLLPEDPDCMQVEFIKKVRENRETMQDLRSKLAAVKQRTFGVELCESLLQDAPSGPLSALLKRRAADVAKIPAKSGPAIMALIKLQIPALNQPAGADPALVKVLDPLLSLERKQALDEVDRWIAAARIEEVHSDARSFSDKLQAMLKSLVPGDLDRAQKLFLHACELMEARSRDASWSNYMGDNGWFRRSEILDAFKKDWPRPETMAFVMRLLHEDATGNLSPDGWAANSGYGQALIEIWRNNGGGAAMGRGLDAMLKRTAEVMQDTPHTLLPLAFFDFYLRLPQSLRVPAMQYAARMPASHPQAALGRELDFAGRFFLATDSQARQNAAAQKAVEELGGMQPVWRHCRAMLSADKANARVRQALVHFLSYWARDSIDPECARLGAAAALVSMKQKHCIHGYQYGWIIRAFNQLPVDAAWQAAAQEHWDAWLARLADGGLCSYQPCDWAINSMLRMTARSGKDDWMRAMLRTHHHTLSNEQSGIVSLMLGGRPQLAAEHFRAEWRSFLMDPQKELLWSREIVENLPAFKAACGDPGLALLGEIYLSYIKDPAKPEQAAIPGFKNREERFKDLARRFKETKFTDEEMRKDCVEIICQFYDAADLIHEAADQVAAKTNIEALAAIDQTWEHWRQLKPLQFSLGWKAAHGDVQPNIAAYDRALAARYSQSYYQRSAVKETGWGPTWVANWLWSRESEAGREPDVRAVLPFLDHVITKTPADLRDLHVADCVTQKWLIHLVVNEPEAFESWRKGLKEEDRRDLKKRVQERWEIWDYIRQLSGTQKKMRLTPEQRARLVVAVLGDEWSAAKYPAAGPGIPNLVNEIVQKGGVFKPDEFAPLAAQIAAALPRMGRTAGEAAELLAANGKSEAAAPLFALAFEHARKENEKDYGLAAGYLVKQAEILERTGKNAEALQRLKSLDEKRLGGGVKKTVESALSRLSK</sequence>
<evidence type="ECO:0000313" key="4">
    <source>
        <dbReference type="Proteomes" id="UP001596052"/>
    </source>
</evidence>
<dbReference type="SUPFAM" id="SSF48452">
    <property type="entry name" value="TPR-like"/>
    <property type="match status" value="3"/>
</dbReference>
<protein>
    <recommendedName>
        <fullName evidence="5">Tetratricopeptide repeat-containing protein</fullName>
    </recommendedName>
</protein>
<keyword evidence="4" id="KW-1185">Reference proteome</keyword>
<feature type="chain" id="PRO_5045259924" description="Tetratricopeptide repeat-containing protein" evidence="2">
    <location>
        <begin position="23"/>
        <end position="2940"/>
    </location>
</feature>
<comment type="caution">
    <text evidence="3">The sequence shown here is derived from an EMBL/GenBank/DDBJ whole genome shotgun (WGS) entry which is preliminary data.</text>
</comment>
<dbReference type="PANTHER" id="PTHR44809">
    <property type="match status" value="1"/>
</dbReference>
<dbReference type="InterPro" id="IPR019734">
    <property type="entry name" value="TPR_rpt"/>
</dbReference>
<keyword evidence="1" id="KW-0802">TPR repeat</keyword>